<evidence type="ECO:0000256" key="1">
    <source>
        <dbReference type="ARBA" id="ARBA00022737"/>
    </source>
</evidence>
<feature type="repeat" description="Cell wall-binding" evidence="2">
    <location>
        <begin position="108"/>
        <end position="127"/>
    </location>
</feature>
<dbReference type="Proteomes" id="UP000199820">
    <property type="component" value="Unassembled WGS sequence"/>
</dbReference>
<evidence type="ECO:0000256" key="2">
    <source>
        <dbReference type="PROSITE-ProRule" id="PRU00591"/>
    </source>
</evidence>
<keyword evidence="5" id="KW-1185">Reference proteome</keyword>
<dbReference type="PROSITE" id="PS51170">
    <property type="entry name" value="CW"/>
    <property type="match status" value="1"/>
</dbReference>
<dbReference type="SUPFAM" id="SSF69360">
    <property type="entry name" value="Cell wall binding repeat"/>
    <property type="match status" value="1"/>
</dbReference>
<dbReference type="InterPro" id="IPR018337">
    <property type="entry name" value="Cell_wall/Cho-bd_repeat"/>
</dbReference>
<dbReference type="PROSITE" id="PS51257">
    <property type="entry name" value="PROKAR_LIPOPROTEIN"/>
    <property type="match status" value="1"/>
</dbReference>
<keyword evidence="1" id="KW-0677">Repeat</keyword>
<dbReference type="Pfam" id="PF19127">
    <property type="entry name" value="Choline_bind_3"/>
    <property type="match status" value="1"/>
</dbReference>
<protein>
    <submittedName>
        <fullName evidence="4">Putative cell wall binding repeat-containing protein</fullName>
    </submittedName>
</protein>
<reference evidence="4 5" key="1">
    <citation type="submission" date="2016-10" db="EMBL/GenBank/DDBJ databases">
        <authorList>
            <person name="de Groot N.N."/>
        </authorList>
    </citation>
    <scope>NUCLEOTIDE SEQUENCE [LARGE SCALE GENOMIC DNA]</scope>
    <source>
        <strain evidence="4 5">KH1P1</strain>
    </source>
</reference>
<evidence type="ECO:0000313" key="4">
    <source>
        <dbReference type="EMBL" id="SET45472.1"/>
    </source>
</evidence>
<proteinExistence type="predicted"/>
<evidence type="ECO:0000313" key="5">
    <source>
        <dbReference type="Proteomes" id="UP000199820"/>
    </source>
</evidence>
<organism evidence="4 5">
    <name type="scientific">[Clostridium] aminophilum</name>
    <dbReference type="NCBI Taxonomy" id="1526"/>
    <lineage>
        <taxon>Bacteria</taxon>
        <taxon>Bacillati</taxon>
        <taxon>Bacillota</taxon>
        <taxon>Clostridia</taxon>
        <taxon>Lachnospirales</taxon>
        <taxon>Lachnospiraceae</taxon>
    </lineage>
</organism>
<dbReference type="Pfam" id="PF01473">
    <property type="entry name" value="Choline_bind_1"/>
    <property type="match status" value="1"/>
</dbReference>
<gene>
    <name evidence="4" type="ORF">SAMN04487771_10196</name>
</gene>
<keyword evidence="3" id="KW-0732">Signal</keyword>
<evidence type="ECO:0000256" key="3">
    <source>
        <dbReference type="SAM" id="SignalP"/>
    </source>
</evidence>
<dbReference type="RefSeq" id="WP_074649411.1">
    <property type="nucleotide sequence ID" value="NZ_FOIL01000019.1"/>
</dbReference>
<sequence length="262" mass="30548">MKRKTALMVLTSLVLSCAAGVPAMAASWQQEVDGRYWYLKDNGSYPADEICEIDGKKYLFDASGYMLTGWQNFKGHTYSFDETGAMRTGWYQDGNVYYYLNEYSGEMTTGFQDVGNYTYYFNDEGKMQTGVIEVNGLHYRTLDGGQIIKDKKMKINGVYFSFDSNGVTSVYNKDYKKWMTVASNEDQVDEVKYKLEDDLNSGRLTRRQFEDEARRKLTQMDVSTAEINDFIQEVFDSYNWTYVPDQSYYEEMLDTWNSQWED</sequence>
<feature type="chain" id="PRO_5011761112" evidence="3">
    <location>
        <begin position="26"/>
        <end position="262"/>
    </location>
</feature>
<dbReference type="Gene3D" id="2.10.270.10">
    <property type="entry name" value="Cholin Binding"/>
    <property type="match status" value="2"/>
</dbReference>
<accession>A0A1I0ELQ5</accession>
<dbReference type="AlphaFoldDB" id="A0A1I0ELQ5"/>
<feature type="signal peptide" evidence="3">
    <location>
        <begin position="1"/>
        <end position="25"/>
    </location>
</feature>
<name>A0A1I0ELQ5_9FIRM</name>
<dbReference type="EMBL" id="FOIL01000019">
    <property type="protein sequence ID" value="SET45472.1"/>
    <property type="molecule type" value="Genomic_DNA"/>
</dbReference>